<evidence type="ECO:0000313" key="2">
    <source>
        <dbReference type="Proteomes" id="UP000286415"/>
    </source>
</evidence>
<proteinExistence type="predicted"/>
<dbReference type="AlphaFoldDB" id="A0A3R7GQ69"/>
<sequence length="138" mass="15426">MVVHHHHHPRVPSSSCSTQTHIGQVSTSFQLNPTESFVYDSLALERESTDRKIRGSNPTSPSQLLLSRLRQPGNIPALLLPSGGMVARYQKGVTAERIIARLDSSESLVYDVLQLTALHAGRLMFQLVRYSRYRCVLS</sequence>
<gene>
    <name evidence="1" type="ORF">CSKR_112574</name>
</gene>
<protein>
    <submittedName>
        <fullName evidence="1">Uncharacterized protein</fullName>
    </submittedName>
</protein>
<organism evidence="1 2">
    <name type="scientific">Clonorchis sinensis</name>
    <name type="common">Chinese liver fluke</name>
    <dbReference type="NCBI Taxonomy" id="79923"/>
    <lineage>
        <taxon>Eukaryota</taxon>
        <taxon>Metazoa</taxon>
        <taxon>Spiralia</taxon>
        <taxon>Lophotrochozoa</taxon>
        <taxon>Platyhelminthes</taxon>
        <taxon>Trematoda</taxon>
        <taxon>Digenea</taxon>
        <taxon>Opisthorchiida</taxon>
        <taxon>Opisthorchiata</taxon>
        <taxon>Opisthorchiidae</taxon>
        <taxon>Clonorchis</taxon>
    </lineage>
</organism>
<reference evidence="1 2" key="2">
    <citation type="journal article" date="2021" name="Genomics">
        <title>High-quality reference genome for Clonorchis sinensis.</title>
        <authorList>
            <person name="Young N.D."/>
            <person name="Stroehlein A.J."/>
            <person name="Kinkar L."/>
            <person name="Wang T."/>
            <person name="Sohn W.M."/>
            <person name="Chang B.C.H."/>
            <person name="Kaur P."/>
            <person name="Weisz D."/>
            <person name="Dudchenko O."/>
            <person name="Aiden E.L."/>
            <person name="Korhonen P.K."/>
            <person name="Gasser R.B."/>
        </authorList>
    </citation>
    <scope>NUCLEOTIDE SEQUENCE [LARGE SCALE GENOMIC DNA]</scope>
    <source>
        <strain evidence="1">Cs-k2</strain>
    </source>
</reference>
<reference evidence="1 2" key="1">
    <citation type="journal article" date="2018" name="Biotechnol. Adv.">
        <title>Improved genomic resources and new bioinformatic workflow for the carcinogenic parasite Clonorchis sinensis: Biotechnological implications.</title>
        <authorList>
            <person name="Wang D."/>
            <person name="Korhonen P.K."/>
            <person name="Gasser R.B."/>
            <person name="Young N.D."/>
        </authorList>
    </citation>
    <scope>NUCLEOTIDE SEQUENCE [LARGE SCALE GENOMIC DNA]</scope>
    <source>
        <strain evidence="1">Cs-k2</strain>
    </source>
</reference>
<comment type="caution">
    <text evidence="1">The sequence shown here is derived from an EMBL/GenBank/DDBJ whole genome shotgun (WGS) entry which is preliminary data.</text>
</comment>
<keyword evidence="2" id="KW-1185">Reference proteome</keyword>
<evidence type="ECO:0000313" key="1">
    <source>
        <dbReference type="EMBL" id="KAG5446686.1"/>
    </source>
</evidence>
<dbReference type="EMBL" id="NIRI02000056">
    <property type="protein sequence ID" value="KAG5446686.1"/>
    <property type="molecule type" value="Genomic_DNA"/>
</dbReference>
<dbReference type="InParanoid" id="A0A3R7GQ69"/>
<name>A0A3R7GQ69_CLOSI</name>
<dbReference type="Proteomes" id="UP000286415">
    <property type="component" value="Unassembled WGS sequence"/>
</dbReference>
<accession>A0A3R7GQ69</accession>